<dbReference type="Pfam" id="PF00685">
    <property type="entry name" value="Sulfotransfer_1"/>
    <property type="match status" value="1"/>
</dbReference>
<organism evidence="4 5">
    <name type="scientific">Aurantiacibacter spongiae</name>
    <dbReference type="NCBI Taxonomy" id="2488860"/>
    <lineage>
        <taxon>Bacteria</taxon>
        <taxon>Pseudomonadati</taxon>
        <taxon>Pseudomonadota</taxon>
        <taxon>Alphaproteobacteria</taxon>
        <taxon>Sphingomonadales</taxon>
        <taxon>Erythrobacteraceae</taxon>
        <taxon>Aurantiacibacter</taxon>
    </lineage>
</organism>
<proteinExistence type="inferred from homology"/>
<dbReference type="Gene3D" id="3.40.50.300">
    <property type="entry name" value="P-loop containing nucleotide triphosphate hydrolases"/>
    <property type="match status" value="1"/>
</dbReference>
<evidence type="ECO:0000256" key="1">
    <source>
        <dbReference type="ARBA" id="ARBA00005771"/>
    </source>
</evidence>
<comment type="caution">
    <text evidence="4">The sequence shown here is derived from an EMBL/GenBank/DDBJ whole genome shotgun (WGS) entry which is preliminary data.</text>
</comment>
<dbReference type="GO" id="GO:0008146">
    <property type="term" value="F:sulfotransferase activity"/>
    <property type="evidence" value="ECO:0007669"/>
    <property type="project" value="InterPro"/>
</dbReference>
<dbReference type="RefSeq" id="WP_123880038.1">
    <property type="nucleotide sequence ID" value="NZ_RPFZ01000001.1"/>
</dbReference>
<keyword evidence="5" id="KW-1185">Reference proteome</keyword>
<dbReference type="InterPro" id="IPR000863">
    <property type="entry name" value="Sulfotransferase_dom"/>
</dbReference>
<keyword evidence="2 4" id="KW-0808">Transferase</keyword>
<reference evidence="4 5" key="1">
    <citation type="submission" date="2018-11" db="EMBL/GenBank/DDBJ databases">
        <title>Erythrobacter spongiae sp. nov., isolated from a marine sponge.</title>
        <authorList>
            <person name="Zhuang L."/>
            <person name="Luo L."/>
        </authorList>
    </citation>
    <scope>NUCLEOTIDE SEQUENCE [LARGE SCALE GENOMIC DNA]</scope>
    <source>
        <strain evidence="4 5">HN-E23</strain>
    </source>
</reference>
<feature type="domain" description="Sulfotransferase" evidence="3">
    <location>
        <begin position="5"/>
        <end position="236"/>
    </location>
</feature>
<dbReference type="Proteomes" id="UP000275232">
    <property type="component" value="Unassembled WGS sequence"/>
</dbReference>
<dbReference type="InterPro" id="IPR027417">
    <property type="entry name" value="P-loop_NTPase"/>
</dbReference>
<comment type="similarity">
    <text evidence="1">Belongs to the sulfotransferase 1 family.</text>
</comment>
<dbReference type="OrthoDB" id="9804504at2"/>
<name>A0A3N5DQW3_9SPHN</name>
<evidence type="ECO:0000256" key="2">
    <source>
        <dbReference type="ARBA" id="ARBA00022679"/>
    </source>
</evidence>
<dbReference type="SUPFAM" id="SSF52540">
    <property type="entry name" value="P-loop containing nucleoside triphosphate hydrolases"/>
    <property type="match status" value="1"/>
</dbReference>
<gene>
    <name evidence="4" type="ORF">EG799_07705</name>
</gene>
<dbReference type="EMBL" id="RPFZ01000001">
    <property type="protein sequence ID" value="RPF71511.1"/>
    <property type="molecule type" value="Genomic_DNA"/>
</dbReference>
<protein>
    <submittedName>
        <fullName evidence="4">Sulfotransferase domain-containing protein</fullName>
    </submittedName>
</protein>
<dbReference type="PANTHER" id="PTHR11783">
    <property type="entry name" value="SULFOTRANSFERASE SULT"/>
    <property type="match status" value="1"/>
</dbReference>
<evidence type="ECO:0000313" key="5">
    <source>
        <dbReference type="Proteomes" id="UP000275232"/>
    </source>
</evidence>
<dbReference type="AlphaFoldDB" id="A0A3N5DQW3"/>
<sequence length="241" mass="27763">MDVRPDDRFLFSYPRSGNTWLRHIVFYALNRDHVTDMERLEQQIPTVDTLEFPARLAKLGDRQRIIKSHLPFAPYFLDGKVVYIVRDGRDTILSYYDYFQHIHAYRGSFDQFLQKALAGRMRYGSWQDNVGSWYGYRDDPNMLLVRYEDMRADPVAMAERILSFCGIDADRAVCEAAVAASDVGKVHKTFQSWNSARGTGFSGGASGGGRKDWRSRMTDDQNAFFQDHAGDLLEQLGYERS</sequence>
<evidence type="ECO:0000313" key="4">
    <source>
        <dbReference type="EMBL" id="RPF71511.1"/>
    </source>
</evidence>
<evidence type="ECO:0000259" key="3">
    <source>
        <dbReference type="Pfam" id="PF00685"/>
    </source>
</evidence>
<accession>A0A3N5DQW3</accession>